<dbReference type="AlphaFoldDB" id="A0A380A8X8"/>
<protein>
    <recommendedName>
        <fullName evidence="2">Tyrosine specific protein phosphatases domain-containing protein</fullName>
    </recommendedName>
</protein>
<accession>A0A380A8X8</accession>
<dbReference type="PROSITE" id="PS50056">
    <property type="entry name" value="TYR_PHOSPHATASE_2"/>
    <property type="match status" value="1"/>
</dbReference>
<dbReference type="InterPro" id="IPR029021">
    <property type="entry name" value="Prot-tyrosine_phosphatase-like"/>
</dbReference>
<dbReference type="Gene3D" id="3.90.190.10">
    <property type="entry name" value="Protein tyrosine phosphatase superfamily"/>
    <property type="match status" value="1"/>
</dbReference>
<feature type="transmembrane region" description="Helical" evidence="1">
    <location>
        <begin position="247"/>
        <end position="270"/>
    </location>
</feature>
<keyword evidence="4" id="KW-1185">Reference proteome</keyword>
<evidence type="ECO:0000313" key="3">
    <source>
        <dbReference type="EMBL" id="SUI76446.1"/>
    </source>
</evidence>
<dbReference type="PANTHER" id="PTHR47216">
    <property type="match status" value="1"/>
</dbReference>
<sequence length="461" mass="51804">MPELPARRREVGTIRRGLLWLALLAPFFFASYGFANWYASQQSEVPSLVFSWEHAIPLWPWTIVPYWSIDLLYGLAFLLPLSRKGIDRLGLRLLSVQLLCIGCFLIWPLKFSFERPPLDGVFGGLFDLLMGFDKPFNQAPSLHIALLVVLWSEYSQRAKGAWRYLLHGWFALIGLSVLTTWQHHFIDLPTGLAAGLFCLWLWPRNSFSRLSLAREPRRLKLAAAYGVGAVLLLLAAMLWPMSLLGMLLFWLALALAMVALNYLLFAAAGFQKSELGHPSFASRWLLLPYRLFAWLNIRFWTGGQVAAQEVLPGVWLGRMPTMSEAQQYDAILDLCAELPFPYSGKALLTPARGMTEGKLKWYQPMPMLDLCLPDEQDCLEAVRRLECLRTSGTLLVCCALGYGRSALVLAAWLLLSGRAGSALDAAKMIAAVRPKVVFKPETLAYLERLKSGFCPPEVQHA</sequence>
<evidence type="ECO:0000313" key="4">
    <source>
        <dbReference type="Proteomes" id="UP000254069"/>
    </source>
</evidence>
<feature type="transmembrane region" description="Helical" evidence="1">
    <location>
        <begin position="393"/>
        <end position="415"/>
    </location>
</feature>
<feature type="transmembrane region" description="Helical" evidence="1">
    <location>
        <begin position="58"/>
        <end position="79"/>
    </location>
</feature>
<reference evidence="3 4" key="1">
    <citation type="submission" date="2018-06" db="EMBL/GenBank/DDBJ databases">
        <authorList>
            <consortium name="Pathogen Informatics"/>
            <person name="Doyle S."/>
        </authorList>
    </citation>
    <scope>NUCLEOTIDE SEQUENCE [LARGE SCALE GENOMIC DNA]</scope>
    <source>
        <strain evidence="3 4">NCTC10738</strain>
    </source>
</reference>
<dbReference type="PANTHER" id="PTHR47216:SF4">
    <property type="entry name" value="OS01G0859400 PROTEIN"/>
    <property type="match status" value="1"/>
</dbReference>
<proteinExistence type="predicted"/>
<dbReference type="CDD" id="cd03386">
    <property type="entry name" value="PAP2_Aur1_like"/>
    <property type="match status" value="1"/>
</dbReference>
<dbReference type="InterPro" id="IPR000387">
    <property type="entry name" value="Tyr_Pase_dom"/>
</dbReference>
<keyword evidence="1" id="KW-1133">Transmembrane helix</keyword>
<feature type="transmembrane region" description="Helical" evidence="1">
    <location>
        <begin position="161"/>
        <end position="179"/>
    </location>
</feature>
<gene>
    <name evidence="3" type="ORF">NCTC10738_02437</name>
</gene>
<dbReference type="EMBL" id="UGYO01000001">
    <property type="protein sequence ID" value="SUI76446.1"/>
    <property type="molecule type" value="Genomic_DNA"/>
</dbReference>
<organism evidence="3 4">
    <name type="scientific">Shewanella algae</name>
    <dbReference type="NCBI Taxonomy" id="38313"/>
    <lineage>
        <taxon>Bacteria</taxon>
        <taxon>Pseudomonadati</taxon>
        <taxon>Pseudomonadota</taxon>
        <taxon>Gammaproteobacteria</taxon>
        <taxon>Alteromonadales</taxon>
        <taxon>Shewanellaceae</taxon>
        <taxon>Shewanella</taxon>
    </lineage>
</organism>
<dbReference type="RefSeq" id="WP_115389781.1">
    <property type="nucleotide sequence ID" value="NZ_AP024610.1"/>
</dbReference>
<evidence type="ECO:0000256" key="1">
    <source>
        <dbReference type="SAM" id="Phobius"/>
    </source>
</evidence>
<dbReference type="SUPFAM" id="SSF52799">
    <property type="entry name" value="(Phosphotyrosine protein) phosphatases II"/>
    <property type="match status" value="1"/>
</dbReference>
<feature type="domain" description="Tyrosine specific protein phosphatases" evidence="2">
    <location>
        <begin position="376"/>
        <end position="444"/>
    </location>
</feature>
<feature type="transmembrane region" description="Helical" evidence="1">
    <location>
        <begin position="222"/>
        <end position="241"/>
    </location>
</feature>
<feature type="transmembrane region" description="Helical" evidence="1">
    <location>
        <begin position="185"/>
        <end position="202"/>
    </location>
</feature>
<keyword evidence="1" id="KW-0472">Membrane</keyword>
<feature type="transmembrane region" description="Helical" evidence="1">
    <location>
        <begin position="91"/>
        <end position="109"/>
    </location>
</feature>
<keyword evidence="1" id="KW-0812">Transmembrane</keyword>
<dbReference type="Proteomes" id="UP000254069">
    <property type="component" value="Unassembled WGS sequence"/>
</dbReference>
<feature type="transmembrane region" description="Helical" evidence="1">
    <location>
        <begin position="136"/>
        <end position="154"/>
    </location>
</feature>
<feature type="transmembrane region" description="Helical" evidence="1">
    <location>
        <begin position="17"/>
        <end position="38"/>
    </location>
</feature>
<evidence type="ECO:0000259" key="2">
    <source>
        <dbReference type="PROSITE" id="PS50056"/>
    </source>
</evidence>
<name>A0A380A8X8_9GAMM</name>